<dbReference type="EMBL" id="FONR01000041">
    <property type="protein sequence ID" value="SFH06457.1"/>
    <property type="molecule type" value="Genomic_DNA"/>
</dbReference>
<reference evidence="2 3" key="1">
    <citation type="submission" date="2016-10" db="EMBL/GenBank/DDBJ databases">
        <authorList>
            <person name="de Groot N.N."/>
        </authorList>
    </citation>
    <scope>NUCLEOTIDE SEQUENCE [LARGE SCALE GENOMIC DNA]</scope>
    <source>
        <strain evidence="2 3">OK461</strain>
    </source>
</reference>
<dbReference type="Proteomes" id="UP000181942">
    <property type="component" value="Unassembled WGS sequence"/>
</dbReference>
<proteinExistence type="predicted"/>
<name>A0A1I2X0B4_9ACTN</name>
<dbReference type="AlphaFoldDB" id="A0A1I2X0B4"/>
<feature type="region of interest" description="Disordered" evidence="1">
    <location>
        <begin position="1"/>
        <end position="30"/>
    </location>
</feature>
<evidence type="ECO:0000313" key="2">
    <source>
        <dbReference type="EMBL" id="SFH06457.1"/>
    </source>
</evidence>
<accession>A0A1I2X0B4</accession>
<evidence type="ECO:0000256" key="1">
    <source>
        <dbReference type="SAM" id="MobiDB-lite"/>
    </source>
</evidence>
<protein>
    <submittedName>
        <fullName evidence="2">Uncharacterized protein</fullName>
    </submittedName>
</protein>
<evidence type="ECO:0000313" key="3">
    <source>
        <dbReference type="Proteomes" id="UP000181942"/>
    </source>
</evidence>
<gene>
    <name evidence="2" type="ORF">SAMN02787118_14128</name>
</gene>
<organism evidence="2 3">
    <name type="scientific">Streptomyces mirabilis</name>
    <dbReference type="NCBI Taxonomy" id="68239"/>
    <lineage>
        <taxon>Bacteria</taxon>
        <taxon>Bacillati</taxon>
        <taxon>Actinomycetota</taxon>
        <taxon>Actinomycetes</taxon>
        <taxon>Kitasatosporales</taxon>
        <taxon>Streptomycetaceae</taxon>
        <taxon>Streptomyces</taxon>
    </lineage>
</organism>
<sequence>MGKAHERSAQTGSVGWVSPSGAEARQESTHPSVASLYRSFADAEEAAGAAQQEALAELQPTLRLFGKRGELGEVLFFALFGQVPRSLG</sequence>